<keyword evidence="1" id="KW-1133">Transmembrane helix</keyword>
<keyword evidence="1" id="KW-0812">Transmembrane</keyword>
<name>A0A1E4SNI7_9ASCO</name>
<keyword evidence="1" id="KW-0472">Membrane</keyword>
<evidence type="ECO:0000313" key="2">
    <source>
        <dbReference type="EMBL" id="ODV81090.1"/>
    </source>
</evidence>
<dbReference type="InterPro" id="IPR024316">
    <property type="entry name" value="APQ12"/>
</dbReference>
<accession>A0A1E4SNI7</accession>
<dbReference type="OrthoDB" id="4008673at2759"/>
<feature type="transmembrane region" description="Helical" evidence="1">
    <location>
        <begin position="39"/>
        <end position="56"/>
    </location>
</feature>
<evidence type="ECO:0000313" key="3">
    <source>
        <dbReference type="Proteomes" id="UP000094285"/>
    </source>
</evidence>
<evidence type="ECO:0000256" key="1">
    <source>
        <dbReference type="SAM" id="Phobius"/>
    </source>
</evidence>
<organism evidence="2 3">
    <name type="scientific">Suhomyces tanzawaensis NRRL Y-17324</name>
    <dbReference type="NCBI Taxonomy" id="984487"/>
    <lineage>
        <taxon>Eukaryota</taxon>
        <taxon>Fungi</taxon>
        <taxon>Dikarya</taxon>
        <taxon>Ascomycota</taxon>
        <taxon>Saccharomycotina</taxon>
        <taxon>Pichiomycetes</taxon>
        <taxon>Debaryomycetaceae</taxon>
        <taxon>Suhomyces</taxon>
    </lineage>
</organism>
<reference evidence="3" key="1">
    <citation type="submission" date="2016-05" db="EMBL/GenBank/DDBJ databases">
        <title>Comparative genomics of biotechnologically important yeasts.</title>
        <authorList>
            <consortium name="DOE Joint Genome Institute"/>
            <person name="Riley R."/>
            <person name="Haridas S."/>
            <person name="Wolfe K.H."/>
            <person name="Lopes M.R."/>
            <person name="Hittinger C.T."/>
            <person name="Goker M."/>
            <person name="Salamov A."/>
            <person name="Wisecaver J."/>
            <person name="Long T.M."/>
            <person name="Aerts A.L."/>
            <person name="Barry K."/>
            <person name="Choi C."/>
            <person name="Clum A."/>
            <person name="Coughlan A.Y."/>
            <person name="Deshpande S."/>
            <person name="Douglass A.P."/>
            <person name="Hanson S.J."/>
            <person name="Klenk H.-P."/>
            <person name="Labutti K."/>
            <person name="Lapidus A."/>
            <person name="Lindquist E."/>
            <person name="Lipzen A."/>
            <person name="Meier-Kolthoff J.P."/>
            <person name="Ohm R.A."/>
            <person name="Otillar R.P."/>
            <person name="Pangilinan J."/>
            <person name="Peng Y."/>
            <person name="Rokas A."/>
            <person name="Rosa C.A."/>
            <person name="Scheuner C."/>
            <person name="Sibirny A.A."/>
            <person name="Slot J.C."/>
            <person name="Stielow J.B."/>
            <person name="Sun H."/>
            <person name="Kurtzman C.P."/>
            <person name="Blackwell M."/>
            <person name="Grigoriev I.V."/>
            <person name="Jeffries T.W."/>
        </authorList>
    </citation>
    <scope>NUCLEOTIDE SEQUENCE [LARGE SCALE GENOMIC DNA]</scope>
    <source>
        <strain evidence="3">NRRL Y-17324</strain>
    </source>
</reference>
<dbReference type="GeneID" id="30983982"/>
<sequence length="196" mass="22082">MGLSDIVVPVVAFLLTILEVSLRHTLNVVGWASQTYPNAFQAILGLVLAYLAYKFIRKVIRIWLDLIVSIIKTVMFLSIAVVLGLVYLRGFSKLVNNDLPYFRTLWDSYFSQPEPLTGSGTGYWILDTIGQFTNTKLDHFMAKVKEPLQHATTTATPDFDPYGYDPSDYLRYAQDHFKASQGGGLFDNLAAYLNEL</sequence>
<dbReference type="AlphaFoldDB" id="A0A1E4SNI7"/>
<dbReference type="RefSeq" id="XP_020066212.1">
    <property type="nucleotide sequence ID" value="XM_020209846.1"/>
</dbReference>
<dbReference type="Proteomes" id="UP000094285">
    <property type="component" value="Unassembled WGS sequence"/>
</dbReference>
<keyword evidence="3" id="KW-1185">Reference proteome</keyword>
<dbReference type="EMBL" id="KV453910">
    <property type="protein sequence ID" value="ODV81090.1"/>
    <property type="molecule type" value="Genomic_DNA"/>
</dbReference>
<feature type="transmembrane region" description="Helical" evidence="1">
    <location>
        <begin position="63"/>
        <end position="88"/>
    </location>
</feature>
<protein>
    <submittedName>
        <fullName evidence="2">Uncharacterized protein</fullName>
    </submittedName>
</protein>
<gene>
    <name evidence="2" type="ORF">CANTADRAFT_5060</name>
</gene>
<proteinExistence type="predicted"/>
<dbReference type="Pfam" id="PF12716">
    <property type="entry name" value="Apq12"/>
    <property type="match status" value="1"/>
</dbReference>